<evidence type="ECO:0000313" key="3">
    <source>
        <dbReference type="EMBL" id="KAK9810419.1"/>
    </source>
</evidence>
<comment type="caution">
    <text evidence="3">The sequence shown here is derived from an EMBL/GenBank/DDBJ whole genome shotgun (WGS) entry which is preliminary data.</text>
</comment>
<protein>
    <submittedName>
        <fullName evidence="3">Uncharacterized protein</fullName>
    </submittedName>
</protein>
<gene>
    <name evidence="3" type="ORF">WJX72_010406</name>
</gene>
<dbReference type="AlphaFoldDB" id="A0AAW1PR84"/>
<feature type="signal peptide" evidence="2">
    <location>
        <begin position="1"/>
        <end position="22"/>
    </location>
</feature>
<feature type="region of interest" description="Disordered" evidence="1">
    <location>
        <begin position="58"/>
        <end position="104"/>
    </location>
</feature>
<reference evidence="3 4" key="1">
    <citation type="journal article" date="2024" name="Nat. Commun.">
        <title>Phylogenomics reveals the evolutionary origins of lichenization in chlorophyte algae.</title>
        <authorList>
            <person name="Puginier C."/>
            <person name="Libourel C."/>
            <person name="Otte J."/>
            <person name="Skaloud P."/>
            <person name="Haon M."/>
            <person name="Grisel S."/>
            <person name="Petersen M."/>
            <person name="Berrin J.G."/>
            <person name="Delaux P.M."/>
            <person name="Dal Grande F."/>
            <person name="Keller J."/>
        </authorList>
    </citation>
    <scope>NUCLEOTIDE SEQUENCE [LARGE SCALE GENOMIC DNA]</scope>
    <source>
        <strain evidence="3 4">SAG 2043</strain>
    </source>
</reference>
<organism evidence="3 4">
    <name type="scientific">[Myrmecia] bisecta</name>
    <dbReference type="NCBI Taxonomy" id="41462"/>
    <lineage>
        <taxon>Eukaryota</taxon>
        <taxon>Viridiplantae</taxon>
        <taxon>Chlorophyta</taxon>
        <taxon>core chlorophytes</taxon>
        <taxon>Trebouxiophyceae</taxon>
        <taxon>Trebouxiales</taxon>
        <taxon>Trebouxiaceae</taxon>
        <taxon>Myrmecia</taxon>
    </lineage>
</organism>
<proteinExistence type="predicted"/>
<dbReference type="EMBL" id="JALJOR010000010">
    <property type="protein sequence ID" value="KAK9810419.1"/>
    <property type="molecule type" value="Genomic_DNA"/>
</dbReference>
<keyword evidence="2" id="KW-0732">Signal</keyword>
<evidence type="ECO:0000256" key="2">
    <source>
        <dbReference type="SAM" id="SignalP"/>
    </source>
</evidence>
<accession>A0AAW1PR84</accession>
<name>A0AAW1PR84_9CHLO</name>
<dbReference type="Proteomes" id="UP001489004">
    <property type="component" value="Unassembled WGS sequence"/>
</dbReference>
<keyword evidence="4" id="KW-1185">Reference proteome</keyword>
<feature type="compositionally biased region" description="Polar residues" evidence="1">
    <location>
        <begin position="59"/>
        <end position="68"/>
    </location>
</feature>
<sequence>MAAADCQLASCIALLLLSAVAGQVAPPETTQQLSPPPSPKSIAEMAREATLDYHAGIASSLSTPSPTLQGVVEVSPEDLSSEGSSPALADVSPGPEESTEAPSLTPELVELLFNFTDLNTTAPAPALAPAAAPNKGAAWGRCTTFSTAGAPECQKQHYQPG</sequence>
<evidence type="ECO:0000313" key="4">
    <source>
        <dbReference type="Proteomes" id="UP001489004"/>
    </source>
</evidence>
<evidence type="ECO:0000256" key="1">
    <source>
        <dbReference type="SAM" id="MobiDB-lite"/>
    </source>
</evidence>
<feature type="chain" id="PRO_5043530941" evidence="2">
    <location>
        <begin position="23"/>
        <end position="161"/>
    </location>
</feature>